<dbReference type="EMBL" id="JAUCMV010000004">
    <property type="protein sequence ID" value="KAK0401198.1"/>
    <property type="molecule type" value="Genomic_DNA"/>
</dbReference>
<accession>A0AA39H8H8</accession>
<proteinExistence type="predicted"/>
<organism evidence="2 3">
    <name type="scientific">Steinernema hermaphroditum</name>
    <dbReference type="NCBI Taxonomy" id="289476"/>
    <lineage>
        <taxon>Eukaryota</taxon>
        <taxon>Metazoa</taxon>
        <taxon>Ecdysozoa</taxon>
        <taxon>Nematoda</taxon>
        <taxon>Chromadorea</taxon>
        <taxon>Rhabditida</taxon>
        <taxon>Tylenchina</taxon>
        <taxon>Panagrolaimomorpha</taxon>
        <taxon>Strongyloidoidea</taxon>
        <taxon>Steinernematidae</taxon>
        <taxon>Steinernema</taxon>
    </lineage>
</organism>
<feature type="transmembrane region" description="Helical" evidence="1">
    <location>
        <begin position="250"/>
        <end position="271"/>
    </location>
</feature>
<evidence type="ECO:0008006" key="4">
    <source>
        <dbReference type="Google" id="ProtNLM"/>
    </source>
</evidence>
<name>A0AA39H8H8_9BILA</name>
<comment type="caution">
    <text evidence="2">The sequence shown here is derived from an EMBL/GenBank/DDBJ whole genome shotgun (WGS) entry which is preliminary data.</text>
</comment>
<reference evidence="2" key="1">
    <citation type="submission" date="2023-06" db="EMBL/GenBank/DDBJ databases">
        <title>Genomic analysis of the entomopathogenic nematode Steinernema hermaphroditum.</title>
        <authorList>
            <person name="Schwarz E.M."/>
            <person name="Heppert J.K."/>
            <person name="Baniya A."/>
            <person name="Schwartz H.T."/>
            <person name="Tan C.-H."/>
            <person name="Antoshechkin I."/>
            <person name="Sternberg P.W."/>
            <person name="Goodrich-Blair H."/>
            <person name="Dillman A.R."/>
        </authorList>
    </citation>
    <scope>NUCLEOTIDE SEQUENCE</scope>
    <source>
        <strain evidence="2">PS9179</strain>
        <tissue evidence="2">Whole animal</tissue>
    </source>
</reference>
<feature type="transmembrane region" description="Helical" evidence="1">
    <location>
        <begin position="29"/>
        <end position="49"/>
    </location>
</feature>
<keyword evidence="1" id="KW-0812">Transmembrane</keyword>
<keyword evidence="1" id="KW-0472">Membrane</keyword>
<evidence type="ECO:0000256" key="1">
    <source>
        <dbReference type="SAM" id="Phobius"/>
    </source>
</evidence>
<evidence type="ECO:0000313" key="3">
    <source>
        <dbReference type="Proteomes" id="UP001175271"/>
    </source>
</evidence>
<gene>
    <name evidence="2" type="ORF">QR680_015640</name>
</gene>
<evidence type="ECO:0000313" key="2">
    <source>
        <dbReference type="EMBL" id="KAK0401198.1"/>
    </source>
</evidence>
<feature type="transmembrane region" description="Helical" evidence="1">
    <location>
        <begin position="61"/>
        <end position="79"/>
    </location>
</feature>
<keyword evidence="3" id="KW-1185">Reference proteome</keyword>
<keyword evidence="1" id="KW-1133">Transmembrane helix</keyword>
<sequence>MFCALGLSFAFPYRYFVFVYPEILKKIELKWVVCLLAVVHIILTVALVNGYRAAVIFYDDYTWEIFGFFTLIWACTVLLHKAHTICIWTGILHLALHPAIGVVDVFLALDRLISMVFPVHYMMGIRRKLLYSAVLTGSFIYGAFLGVYISTTNDKSHQTITVVNYVSRNLMRRAYILNMLSIAINMVLSVILLFVMWKYYHRSAVDRVRSEKLANSIVLHQTILKFVFWFCPTLLKVISEYGYHINLTSTWGPITITTFLVYIACCSVLYWMRFPLRRDEDDEEALCEG</sequence>
<dbReference type="Proteomes" id="UP001175271">
    <property type="component" value="Unassembled WGS sequence"/>
</dbReference>
<feature type="transmembrane region" description="Helical" evidence="1">
    <location>
        <begin position="129"/>
        <end position="149"/>
    </location>
</feature>
<protein>
    <recommendedName>
        <fullName evidence="4">G-protein coupled receptors family 1 profile domain-containing protein</fullName>
    </recommendedName>
</protein>
<dbReference type="AlphaFoldDB" id="A0AA39H8H8"/>
<feature type="transmembrane region" description="Helical" evidence="1">
    <location>
        <begin position="85"/>
        <end position="109"/>
    </location>
</feature>
<feature type="transmembrane region" description="Helical" evidence="1">
    <location>
        <begin position="175"/>
        <end position="197"/>
    </location>
</feature>